<dbReference type="AlphaFoldDB" id="A0A0G0B802"/>
<accession>A0A0G0B802</accession>
<dbReference type="EMBL" id="LBPN01000002">
    <property type="protein sequence ID" value="KKP59851.1"/>
    <property type="molecule type" value="Genomic_DNA"/>
</dbReference>
<proteinExistence type="predicted"/>
<dbReference type="STRING" id="1618434.UR52_C0002G0079"/>
<gene>
    <name evidence="1" type="ORF">UR52_C0002G0079</name>
</gene>
<organism evidence="1 2">
    <name type="scientific">Candidatus Gottesmanbacteria bacterium GW2011_GWA1_34_13</name>
    <dbReference type="NCBI Taxonomy" id="1618434"/>
    <lineage>
        <taxon>Bacteria</taxon>
        <taxon>Candidatus Gottesmaniibacteriota</taxon>
    </lineage>
</organism>
<reference evidence="1 2" key="1">
    <citation type="journal article" date="2015" name="Nature">
        <title>rRNA introns, odd ribosomes, and small enigmatic genomes across a large radiation of phyla.</title>
        <authorList>
            <person name="Brown C.T."/>
            <person name="Hug L.A."/>
            <person name="Thomas B.C."/>
            <person name="Sharon I."/>
            <person name="Castelle C.J."/>
            <person name="Singh A."/>
            <person name="Wilkins M.J."/>
            <person name="Williams K.H."/>
            <person name="Banfield J.F."/>
        </authorList>
    </citation>
    <scope>NUCLEOTIDE SEQUENCE [LARGE SCALE GENOMIC DNA]</scope>
</reference>
<protein>
    <submittedName>
        <fullName evidence="1">Uncharacterized protein</fullName>
    </submittedName>
</protein>
<evidence type="ECO:0000313" key="1">
    <source>
        <dbReference type="EMBL" id="KKP59851.1"/>
    </source>
</evidence>
<comment type="caution">
    <text evidence="1">The sequence shown here is derived from an EMBL/GenBank/DDBJ whole genome shotgun (WGS) entry which is preliminary data.</text>
</comment>
<dbReference type="Proteomes" id="UP000034176">
    <property type="component" value="Unassembled WGS sequence"/>
</dbReference>
<sequence>MGIFDTVTQLLSGKRVFSQQNTPKPQKKKPVKIVQHQPQVEMPDVSQIIQTAKMRSANRNIA</sequence>
<evidence type="ECO:0000313" key="2">
    <source>
        <dbReference type="Proteomes" id="UP000034176"/>
    </source>
</evidence>
<name>A0A0G0B802_9BACT</name>